<proteinExistence type="predicted"/>
<name>A0A7Y0Q498_9FIRM</name>
<dbReference type="EMBL" id="JABBVZ010000108">
    <property type="protein sequence ID" value="NMP24407.1"/>
    <property type="molecule type" value="Genomic_DNA"/>
</dbReference>
<dbReference type="Proteomes" id="UP000533476">
    <property type="component" value="Unassembled WGS sequence"/>
</dbReference>
<dbReference type="AlphaFoldDB" id="A0A7Y0Q498"/>
<dbReference type="RefSeq" id="WP_169102500.1">
    <property type="nucleotide sequence ID" value="NZ_JABBVZ010000108.1"/>
</dbReference>
<evidence type="ECO:0000313" key="2">
    <source>
        <dbReference type="Proteomes" id="UP000533476"/>
    </source>
</evidence>
<sequence length="204" mass="23031">MAASTASILEAERILQSLIAPDSCDSAVLTPVFGGAETTESDALASAIASLTDLCSRKRPRPIDRFRAWELSAEIFQVAGQDGLEQAARASGCSISVLQRWIQRLQDLMAMYPMLSMDVFEEAYRIIWYFSKHAPEHDLRFWLDLARSHGWSGHQLMQAHKIGPAAWGGAAKTSNRGFPDEIIPWIHQYYQEHGRWPRSRDWEA</sequence>
<accession>A0A7Y0Q498</accession>
<organism evidence="1 2">
    <name type="scientific">Sulfobacillus harzensis</name>
    <dbReference type="NCBI Taxonomy" id="2729629"/>
    <lineage>
        <taxon>Bacteria</taxon>
        <taxon>Bacillati</taxon>
        <taxon>Bacillota</taxon>
        <taxon>Clostridia</taxon>
        <taxon>Eubacteriales</taxon>
        <taxon>Clostridiales Family XVII. Incertae Sedis</taxon>
        <taxon>Sulfobacillus</taxon>
    </lineage>
</organism>
<comment type="caution">
    <text evidence="1">The sequence shown here is derived from an EMBL/GenBank/DDBJ whole genome shotgun (WGS) entry which is preliminary data.</text>
</comment>
<evidence type="ECO:0000313" key="1">
    <source>
        <dbReference type="EMBL" id="NMP24407.1"/>
    </source>
</evidence>
<gene>
    <name evidence="1" type="ORF">HIJ39_18965</name>
</gene>
<keyword evidence="2" id="KW-1185">Reference proteome</keyword>
<protein>
    <submittedName>
        <fullName evidence="1">Uncharacterized protein</fullName>
    </submittedName>
</protein>
<reference evidence="1 2" key="1">
    <citation type="submission" date="2020-04" db="EMBL/GenBank/DDBJ databases">
        <authorList>
            <person name="Zhang R."/>
            <person name="Schippers A."/>
        </authorList>
    </citation>
    <scope>NUCLEOTIDE SEQUENCE [LARGE SCALE GENOMIC DNA]</scope>
    <source>
        <strain evidence="1 2">DSM 109850</strain>
    </source>
</reference>